<dbReference type="AlphaFoldDB" id="A0A814W9D0"/>
<dbReference type="Gene3D" id="3.40.50.1820">
    <property type="entry name" value="alpha/beta hydrolase"/>
    <property type="match status" value="1"/>
</dbReference>
<dbReference type="OrthoDB" id="6508443at2759"/>
<evidence type="ECO:0000313" key="1">
    <source>
        <dbReference type="EMBL" id="CAF1201009.1"/>
    </source>
</evidence>
<dbReference type="Proteomes" id="UP000681722">
    <property type="component" value="Unassembled WGS sequence"/>
</dbReference>
<accession>A0A814W9D0</accession>
<dbReference type="EMBL" id="CAJOBC010008580">
    <property type="protein sequence ID" value="CAF3965547.1"/>
    <property type="molecule type" value="Genomic_DNA"/>
</dbReference>
<protein>
    <submittedName>
        <fullName evidence="1">Uncharacterized protein</fullName>
    </submittedName>
</protein>
<evidence type="ECO:0000313" key="2">
    <source>
        <dbReference type="EMBL" id="CAF3965547.1"/>
    </source>
</evidence>
<dbReference type="InterPro" id="IPR029058">
    <property type="entry name" value="AB_hydrolase_fold"/>
</dbReference>
<dbReference type="Proteomes" id="UP000663829">
    <property type="component" value="Unassembled WGS sequence"/>
</dbReference>
<reference evidence="1" key="1">
    <citation type="submission" date="2021-02" db="EMBL/GenBank/DDBJ databases">
        <authorList>
            <person name="Nowell W R."/>
        </authorList>
    </citation>
    <scope>NUCLEOTIDE SEQUENCE</scope>
</reference>
<dbReference type="EMBL" id="CAJNOQ010008578">
    <property type="protein sequence ID" value="CAF1201009.1"/>
    <property type="molecule type" value="Genomic_DNA"/>
</dbReference>
<evidence type="ECO:0000313" key="3">
    <source>
        <dbReference type="Proteomes" id="UP000663829"/>
    </source>
</evidence>
<gene>
    <name evidence="1" type="ORF">GPM918_LOCUS23720</name>
    <name evidence="2" type="ORF">SRO942_LOCUS23722</name>
</gene>
<name>A0A814W9D0_9BILA</name>
<proteinExistence type="predicted"/>
<comment type="caution">
    <text evidence="1">The sequence shown here is derived from an EMBL/GenBank/DDBJ whole genome shotgun (WGS) entry which is preliminary data.</text>
</comment>
<sequence>MVLHAVYKLVSFEDSNQRRNTLIDKLIQLSKIFFQYIIWLNCLRNIKPKIIVNYTLNNDKFFPVYSNTSKWDNFIPSMSLPNIFKTGNLNKNIDLLIGTVKDEGIILFKKSI</sequence>
<organism evidence="1 3">
    <name type="scientific">Didymodactylos carnosus</name>
    <dbReference type="NCBI Taxonomy" id="1234261"/>
    <lineage>
        <taxon>Eukaryota</taxon>
        <taxon>Metazoa</taxon>
        <taxon>Spiralia</taxon>
        <taxon>Gnathifera</taxon>
        <taxon>Rotifera</taxon>
        <taxon>Eurotatoria</taxon>
        <taxon>Bdelloidea</taxon>
        <taxon>Philodinida</taxon>
        <taxon>Philodinidae</taxon>
        <taxon>Didymodactylos</taxon>
    </lineage>
</organism>
<keyword evidence="3" id="KW-1185">Reference proteome</keyword>